<dbReference type="InterPro" id="IPR041800">
    <property type="entry name" value="ASCC2_CUE"/>
</dbReference>
<dbReference type="CDD" id="cd14364">
    <property type="entry name" value="CUE_ASCC2"/>
    <property type="match status" value="1"/>
</dbReference>
<keyword evidence="4" id="KW-1185">Reference proteome</keyword>
<dbReference type="PROSITE" id="PS51140">
    <property type="entry name" value="CUE"/>
    <property type="match status" value="1"/>
</dbReference>
<dbReference type="EMBL" id="CAJVPI010000009">
    <property type="protein sequence ID" value="CAG8454196.1"/>
    <property type="molecule type" value="Genomic_DNA"/>
</dbReference>
<dbReference type="OrthoDB" id="5577209at2759"/>
<sequence>MSLESMRDMVQGIPLRRKRAEKFRRLSTRPADDVANEKYANSIASVDNNKHDVVEEDVRRISLIFQVQDVFPDFGEGFIDACLGAFGDDVETVIHRILEGSLPEELDKLDRLMPRQPRVSSPSMPEKSPLSNRRNIFENDEFDVNKGKKDRGTAETLLDDKSFVDTYKNAIIEAAYNDYEDEYDDTYDTSAIHVQGVELHMLDDLDEEGPNALAESQSKEYVDPAVVHSAELIKAYKENKSVFERTSAARKTGKRMQLKKITQMTDEQIEGWFTMFQRNPRRDKLLDKYEWHGEQSEISSATSDEEGSSTFAGPSIRGNYRGRDVRRGKSRSDSHQHQRKTVEKGKSSPSDSGTDKQQTQPASRGSRGNKSRSGHHDRKNARAKKMSRAFGPTQG</sequence>
<evidence type="ECO:0000256" key="1">
    <source>
        <dbReference type="SAM" id="MobiDB-lite"/>
    </source>
</evidence>
<gene>
    <name evidence="3" type="ORF">PBRASI_LOCUS211</name>
</gene>
<evidence type="ECO:0000313" key="4">
    <source>
        <dbReference type="Proteomes" id="UP000789739"/>
    </source>
</evidence>
<organism evidence="3 4">
    <name type="scientific">Paraglomus brasilianum</name>
    <dbReference type="NCBI Taxonomy" id="144538"/>
    <lineage>
        <taxon>Eukaryota</taxon>
        <taxon>Fungi</taxon>
        <taxon>Fungi incertae sedis</taxon>
        <taxon>Mucoromycota</taxon>
        <taxon>Glomeromycotina</taxon>
        <taxon>Glomeromycetes</taxon>
        <taxon>Paraglomerales</taxon>
        <taxon>Paraglomeraceae</taxon>
        <taxon>Paraglomus</taxon>
    </lineage>
</organism>
<dbReference type="Proteomes" id="UP000789739">
    <property type="component" value="Unassembled WGS sequence"/>
</dbReference>
<feature type="compositionally biased region" description="Polar residues" evidence="1">
    <location>
        <begin position="347"/>
        <end position="362"/>
    </location>
</feature>
<evidence type="ECO:0000259" key="2">
    <source>
        <dbReference type="PROSITE" id="PS51140"/>
    </source>
</evidence>
<dbReference type="InterPro" id="IPR009060">
    <property type="entry name" value="UBA-like_sf"/>
</dbReference>
<dbReference type="AlphaFoldDB" id="A0A9N8VKM9"/>
<dbReference type="PANTHER" id="PTHR21494:SF0">
    <property type="entry name" value="ACTIVATING SIGNAL COINTEGRATOR 1 COMPLEX SUBUNIT 2"/>
    <property type="match status" value="1"/>
</dbReference>
<feature type="compositionally biased region" description="Polar residues" evidence="1">
    <location>
        <begin position="296"/>
        <end position="312"/>
    </location>
</feature>
<name>A0A9N8VKM9_9GLOM</name>
<feature type="compositionally biased region" description="Basic and acidic residues" evidence="1">
    <location>
        <begin position="321"/>
        <end position="346"/>
    </location>
</feature>
<feature type="region of interest" description="Disordered" evidence="1">
    <location>
        <begin position="296"/>
        <end position="395"/>
    </location>
</feature>
<protein>
    <submittedName>
        <fullName evidence="3">9771_t:CDS:1</fullName>
    </submittedName>
</protein>
<feature type="compositionally biased region" description="Basic residues" evidence="1">
    <location>
        <begin position="367"/>
        <end position="387"/>
    </location>
</feature>
<reference evidence="3" key="1">
    <citation type="submission" date="2021-06" db="EMBL/GenBank/DDBJ databases">
        <authorList>
            <person name="Kallberg Y."/>
            <person name="Tangrot J."/>
            <person name="Rosling A."/>
        </authorList>
    </citation>
    <scope>NUCLEOTIDE SEQUENCE</scope>
    <source>
        <strain evidence="3">BR232B</strain>
    </source>
</reference>
<dbReference type="Pfam" id="PF02845">
    <property type="entry name" value="CUE"/>
    <property type="match status" value="1"/>
</dbReference>
<dbReference type="SMART" id="SM00546">
    <property type="entry name" value="CUE"/>
    <property type="match status" value="1"/>
</dbReference>
<feature type="domain" description="CUE" evidence="2">
    <location>
        <begin position="59"/>
        <end position="102"/>
    </location>
</feature>
<dbReference type="GO" id="GO:0043130">
    <property type="term" value="F:ubiquitin binding"/>
    <property type="evidence" value="ECO:0007669"/>
    <property type="project" value="InterPro"/>
</dbReference>
<accession>A0A9N8VKM9</accession>
<dbReference type="InterPro" id="IPR052586">
    <property type="entry name" value="ASCC2"/>
</dbReference>
<dbReference type="Gene3D" id="1.10.8.10">
    <property type="entry name" value="DNA helicase RuvA subunit, C-terminal domain"/>
    <property type="match status" value="1"/>
</dbReference>
<evidence type="ECO:0000313" key="3">
    <source>
        <dbReference type="EMBL" id="CAG8454196.1"/>
    </source>
</evidence>
<dbReference type="PANTHER" id="PTHR21494">
    <property type="entry name" value="ACTIVATING SIGNAL COINTEGRATOR 1 COMPLEX SUBUNIT 2 ASC-1 COMPLEX SUBUNIT P100"/>
    <property type="match status" value="1"/>
</dbReference>
<dbReference type="SUPFAM" id="SSF46934">
    <property type="entry name" value="UBA-like"/>
    <property type="match status" value="1"/>
</dbReference>
<comment type="caution">
    <text evidence="3">The sequence shown here is derived from an EMBL/GenBank/DDBJ whole genome shotgun (WGS) entry which is preliminary data.</text>
</comment>
<dbReference type="InterPro" id="IPR003892">
    <property type="entry name" value="CUE"/>
</dbReference>
<proteinExistence type="predicted"/>